<dbReference type="AlphaFoldDB" id="A0A8J4RHQ5"/>
<sequence length="74" mass="8521">MFLFSFFSLTSPSRVLSLLFCCVLLIFLLLIVLGQSSPRLFTNLSEKKEVRSLAALDIIYVVKRTWLEDCDCEK</sequence>
<proteinExistence type="predicted"/>
<keyword evidence="2" id="KW-1185">Reference proteome</keyword>
<evidence type="ECO:0000313" key="2">
    <source>
        <dbReference type="Proteomes" id="UP000737018"/>
    </source>
</evidence>
<comment type="caution">
    <text evidence="1">The sequence shown here is derived from an EMBL/GenBank/DDBJ whole genome shotgun (WGS) entry which is preliminary data.</text>
</comment>
<organism evidence="1 2">
    <name type="scientific">Castanea mollissima</name>
    <name type="common">Chinese chestnut</name>
    <dbReference type="NCBI Taxonomy" id="60419"/>
    <lineage>
        <taxon>Eukaryota</taxon>
        <taxon>Viridiplantae</taxon>
        <taxon>Streptophyta</taxon>
        <taxon>Embryophyta</taxon>
        <taxon>Tracheophyta</taxon>
        <taxon>Spermatophyta</taxon>
        <taxon>Magnoliopsida</taxon>
        <taxon>eudicotyledons</taxon>
        <taxon>Gunneridae</taxon>
        <taxon>Pentapetalae</taxon>
        <taxon>rosids</taxon>
        <taxon>fabids</taxon>
        <taxon>Fagales</taxon>
        <taxon>Fagaceae</taxon>
        <taxon>Castanea</taxon>
    </lineage>
</organism>
<dbReference type="Proteomes" id="UP000737018">
    <property type="component" value="Unassembled WGS sequence"/>
</dbReference>
<dbReference type="EMBL" id="JRKL02000767">
    <property type="protein sequence ID" value="KAF3968469.1"/>
    <property type="molecule type" value="Genomic_DNA"/>
</dbReference>
<reference evidence="1" key="1">
    <citation type="submission" date="2020-03" db="EMBL/GenBank/DDBJ databases">
        <title>Castanea mollissima Vanexum genome sequencing.</title>
        <authorList>
            <person name="Staton M."/>
        </authorList>
    </citation>
    <scope>NUCLEOTIDE SEQUENCE</scope>
    <source>
        <tissue evidence="1">Leaf</tissue>
    </source>
</reference>
<protein>
    <submittedName>
        <fullName evidence="1">Uncharacterized protein</fullName>
    </submittedName>
</protein>
<gene>
    <name evidence="1" type="ORF">CMV_007645</name>
</gene>
<accession>A0A8J4RHQ5</accession>
<name>A0A8J4RHQ5_9ROSI</name>
<evidence type="ECO:0000313" key="1">
    <source>
        <dbReference type="EMBL" id="KAF3968469.1"/>
    </source>
</evidence>